<dbReference type="Proteomes" id="UP000283738">
    <property type="component" value="Unassembled WGS sequence"/>
</dbReference>
<evidence type="ECO:0000313" key="3">
    <source>
        <dbReference type="Proteomes" id="UP000283738"/>
    </source>
</evidence>
<dbReference type="SUPFAM" id="SSF50118">
    <property type="entry name" value="Cell growth inhibitor/plasmid maintenance toxic component"/>
    <property type="match status" value="1"/>
</dbReference>
<accession>A0A3R5YW73</accession>
<dbReference type="InterPro" id="IPR011067">
    <property type="entry name" value="Plasmid_toxin/cell-grow_inhib"/>
</dbReference>
<dbReference type="Gene3D" id="2.30.30.110">
    <property type="match status" value="1"/>
</dbReference>
<feature type="coiled-coil region" evidence="1">
    <location>
        <begin position="177"/>
        <end position="225"/>
    </location>
</feature>
<dbReference type="EMBL" id="QRTF01000067">
    <property type="protein sequence ID" value="RGQ42804.1"/>
    <property type="molecule type" value="Genomic_DNA"/>
</dbReference>
<dbReference type="AlphaFoldDB" id="A0A3R5YW73"/>
<organism evidence="2 3">
    <name type="scientific">Roseburia inulinivorans</name>
    <dbReference type="NCBI Taxonomy" id="360807"/>
    <lineage>
        <taxon>Bacteria</taxon>
        <taxon>Bacillati</taxon>
        <taxon>Bacillota</taxon>
        <taxon>Clostridia</taxon>
        <taxon>Lachnospirales</taxon>
        <taxon>Lachnospiraceae</taxon>
        <taxon>Roseburia</taxon>
    </lineage>
</organism>
<protein>
    <submittedName>
        <fullName evidence="2">Uncharacterized protein</fullName>
    </submittedName>
</protein>
<reference evidence="2 3" key="1">
    <citation type="submission" date="2018-08" db="EMBL/GenBank/DDBJ databases">
        <title>A genome reference for cultivated species of the human gut microbiota.</title>
        <authorList>
            <person name="Zou Y."/>
            <person name="Xue W."/>
            <person name="Luo G."/>
        </authorList>
    </citation>
    <scope>NUCLEOTIDE SEQUENCE [LARGE SCALE GENOMIC DNA]</scope>
    <source>
        <strain evidence="2 3">AF28-15</strain>
    </source>
</reference>
<proteinExistence type="predicted"/>
<sequence length="226" mass="26615">MPLNEYLKAQNKTNEIIIANNFTSNELDRFSASDFRWADNRTKQFRHKQVKKGEIYQFEFGKNYKPEMSYEHRGLVIGVKQKLLYVLPIFSYDPAKHLDVYHHIDNPASKSDMFLLKASEFSFINHDSVLKLNDIRTVSINRILYQQNGMIPPVSDTYKQIEQLVLQKYFSSFYYDYNQLQQKAVSLEEQQKENDAAIKKLTSENEELKKQLAALQEQLSKNNDNQ</sequence>
<gene>
    <name evidence="2" type="ORF">DWY96_17085</name>
</gene>
<evidence type="ECO:0000313" key="2">
    <source>
        <dbReference type="EMBL" id="RGQ42804.1"/>
    </source>
</evidence>
<comment type="caution">
    <text evidence="2">The sequence shown here is derived from an EMBL/GenBank/DDBJ whole genome shotgun (WGS) entry which is preliminary data.</text>
</comment>
<keyword evidence="1" id="KW-0175">Coiled coil</keyword>
<evidence type="ECO:0000256" key="1">
    <source>
        <dbReference type="SAM" id="Coils"/>
    </source>
</evidence>
<name>A0A3R5YW73_9FIRM</name>